<evidence type="ECO:0000313" key="3">
    <source>
        <dbReference type="Proteomes" id="UP000001219"/>
    </source>
</evidence>
<sequence>MLTMGETDKDDILVGNPERERAIGLLNDAFSSGYLDVTAFEDRSGAVYAARTRGQLRVTVDGLPTAASLFPDEPAAALARPATSVPMQLDVNWQTVRRRGVWEVPPRILVTGSMGTADLDFSNAVFRVPLMDLELQVSASSVKVRLGRTQEIRYPDLSRSGWSSIKDKAGAPSERGGPVITVTGSISGWSGLYIKRS</sequence>
<accession>D0LE27</accession>
<dbReference type="EMBL" id="CP001802">
    <property type="protein sequence ID" value="ACY22619.1"/>
    <property type="molecule type" value="Genomic_DNA"/>
</dbReference>
<proteinExistence type="predicted"/>
<dbReference type="RefSeq" id="WP_012835134.1">
    <property type="nucleotide sequence ID" value="NC_013441.1"/>
</dbReference>
<name>D0LE27_GORB4</name>
<dbReference type="AlphaFoldDB" id="D0LE27"/>
<dbReference type="PANTHER" id="PTHR40763">
    <property type="entry name" value="MEMBRANE PROTEIN-RELATED"/>
    <property type="match status" value="1"/>
</dbReference>
<dbReference type="HOGENOM" id="CLU_075817_4_1_11"/>
<dbReference type="Pfam" id="PF08044">
    <property type="entry name" value="DUF1707"/>
    <property type="match status" value="1"/>
</dbReference>
<keyword evidence="3" id="KW-1185">Reference proteome</keyword>
<dbReference type="STRING" id="526226.Gbro_3422"/>
<organism evidence="2 3">
    <name type="scientific">Gordonia bronchialis (strain ATCC 25592 / DSM 43247 / BCRC 13721 / JCM 3198 / KCTC 3076 / NBRC 16047 / NCTC 10667)</name>
    <name type="common">Rhodococcus bronchialis</name>
    <dbReference type="NCBI Taxonomy" id="526226"/>
    <lineage>
        <taxon>Bacteria</taxon>
        <taxon>Bacillati</taxon>
        <taxon>Actinomycetota</taxon>
        <taxon>Actinomycetes</taxon>
        <taxon>Mycobacteriales</taxon>
        <taxon>Gordoniaceae</taxon>
        <taxon>Gordonia</taxon>
    </lineage>
</organism>
<dbReference type="eggNOG" id="COG4758">
    <property type="taxonomic scope" value="Bacteria"/>
</dbReference>
<feature type="domain" description="DUF1707" evidence="1">
    <location>
        <begin position="14"/>
        <end position="64"/>
    </location>
</feature>
<reference evidence="2 3" key="2">
    <citation type="journal article" date="2010" name="Stand. Genomic Sci.">
        <title>Complete genome sequence of Gordonia bronchialis type strain (3410).</title>
        <authorList>
            <person name="Ivanova N."/>
            <person name="Sikorski J."/>
            <person name="Jando M."/>
            <person name="Lapidus A."/>
            <person name="Nolan M."/>
            <person name="Lucas S."/>
            <person name="Del Rio T.G."/>
            <person name="Tice H."/>
            <person name="Copeland A."/>
            <person name="Cheng J.F."/>
            <person name="Chen F."/>
            <person name="Bruce D."/>
            <person name="Goodwin L."/>
            <person name="Pitluck S."/>
            <person name="Mavromatis K."/>
            <person name="Ovchinnikova G."/>
            <person name="Pati A."/>
            <person name="Chen A."/>
            <person name="Palaniappan K."/>
            <person name="Land M."/>
            <person name="Hauser L."/>
            <person name="Chang Y.J."/>
            <person name="Jeffries C.D."/>
            <person name="Chain P."/>
            <person name="Saunders E."/>
            <person name="Han C."/>
            <person name="Detter J.C."/>
            <person name="Brettin T."/>
            <person name="Rohde M."/>
            <person name="Goker M."/>
            <person name="Bristow J."/>
            <person name="Eisen J.A."/>
            <person name="Markowitz V."/>
            <person name="Hugenholtz P."/>
            <person name="Klenk H.P."/>
            <person name="Kyrpides N.C."/>
        </authorList>
    </citation>
    <scope>NUCLEOTIDE SEQUENCE [LARGE SCALE GENOMIC DNA]</scope>
    <source>
        <strain evidence="3">ATCC 25592 / DSM 43247 / BCRC 13721 / JCM 3198 / KCTC 3076 / NBRC 16047 / NCTC 10667</strain>
    </source>
</reference>
<evidence type="ECO:0000259" key="1">
    <source>
        <dbReference type="Pfam" id="PF08044"/>
    </source>
</evidence>
<reference evidence="3" key="1">
    <citation type="submission" date="2009-10" db="EMBL/GenBank/DDBJ databases">
        <title>The complete chromosome of Gordonia bronchialis DSM 43247.</title>
        <authorList>
            <consortium name="US DOE Joint Genome Institute (JGI-PGF)"/>
            <person name="Lucas S."/>
            <person name="Copeland A."/>
            <person name="Lapidus A."/>
            <person name="Glavina del Rio T."/>
            <person name="Dalin E."/>
            <person name="Tice H."/>
            <person name="Bruce D."/>
            <person name="Goodwin L."/>
            <person name="Pitluck S."/>
            <person name="Kyrpides N."/>
            <person name="Mavromatis K."/>
            <person name="Ivanova N."/>
            <person name="Ovchinnikova G."/>
            <person name="Saunders E."/>
            <person name="Brettin T."/>
            <person name="Detter J.C."/>
            <person name="Han C."/>
            <person name="Larimer F."/>
            <person name="Land M."/>
            <person name="Hauser L."/>
            <person name="Markowitz V."/>
            <person name="Cheng J.-F."/>
            <person name="Hugenholtz P."/>
            <person name="Woyke T."/>
            <person name="Wu D."/>
            <person name="Jando M."/>
            <person name="Schneider S."/>
            <person name="Goeker M."/>
            <person name="Klenk H.-P."/>
            <person name="Eisen J.A."/>
        </authorList>
    </citation>
    <scope>NUCLEOTIDE SEQUENCE [LARGE SCALE GENOMIC DNA]</scope>
    <source>
        <strain evidence="3">ATCC 25592 / DSM 43247 / BCRC 13721 / JCM 3198 / KCTC 3076 / NBRC 16047 / NCTC 10667</strain>
    </source>
</reference>
<protein>
    <recommendedName>
        <fullName evidence="1">DUF1707 domain-containing protein</fullName>
    </recommendedName>
</protein>
<dbReference type="Proteomes" id="UP000001219">
    <property type="component" value="Chromosome"/>
</dbReference>
<evidence type="ECO:0000313" key="2">
    <source>
        <dbReference type="EMBL" id="ACY22619.1"/>
    </source>
</evidence>
<dbReference type="InterPro" id="IPR012551">
    <property type="entry name" value="DUF1707_SHOCT-like"/>
</dbReference>
<gene>
    <name evidence="2" type="ordered locus">Gbro_3422</name>
</gene>
<dbReference type="PANTHER" id="PTHR40763:SF5">
    <property type="entry name" value="MEMBRANE PROTEIN"/>
    <property type="match status" value="1"/>
</dbReference>
<dbReference type="KEGG" id="gbr:Gbro_3422"/>